<gene>
    <name evidence="2" type="ORF">NO357_19925</name>
</gene>
<comment type="caution">
    <text evidence="2">The sequence shown here is derived from an EMBL/GenBank/DDBJ whole genome shotgun (WGS) entry which is preliminary data.</text>
</comment>
<feature type="transmembrane region" description="Helical" evidence="1">
    <location>
        <begin position="172"/>
        <end position="191"/>
    </location>
</feature>
<dbReference type="AlphaFoldDB" id="A0AAE4B5M3"/>
<sequence>MTLLEFVEGPFFYFSAAVFIVAALWRLVGIIRIGRKKDIAPARGSAVTGFFKGNLRHFFPRGLFAQRTWMHLLGGYGFHLGLFALLLFAAPHIAFAERLFGIELWPAMPRWAFIIAAEISFAGLIVLWVRRFSDPVMRLISDWDDHVGSWLTFLVMLSGCLALQEAHDSLRILHMGLVNIWLIYFPFSRLMHSFTFFLSRGATGAVYGRKGMNP</sequence>
<keyword evidence="3" id="KW-1185">Reference proteome</keyword>
<keyword evidence="1" id="KW-0472">Membrane</keyword>
<evidence type="ECO:0000313" key="2">
    <source>
        <dbReference type="EMBL" id="MDQ2092178.1"/>
    </source>
</evidence>
<evidence type="ECO:0000313" key="3">
    <source>
        <dbReference type="Proteomes" id="UP001226762"/>
    </source>
</evidence>
<name>A0AAE4B5M3_9RHOB</name>
<reference evidence="2" key="2">
    <citation type="submission" date="2023-02" db="EMBL/GenBank/DDBJ databases">
        <title>'Rhodoalgimonas zhirmunskyi' gen. nov., isolated from a red alga.</title>
        <authorList>
            <person name="Nedashkovskaya O.I."/>
            <person name="Otstavnykh N.Y."/>
            <person name="Bystritskaya E.P."/>
            <person name="Balabanova L.A."/>
            <person name="Isaeva M.P."/>
        </authorList>
    </citation>
    <scope>NUCLEOTIDE SEQUENCE</scope>
    <source>
        <strain evidence="2">KCTC 52189</strain>
    </source>
</reference>
<feature type="transmembrane region" description="Helical" evidence="1">
    <location>
        <begin position="12"/>
        <end position="33"/>
    </location>
</feature>
<organism evidence="2 3">
    <name type="scientific">Marimonas arenosa</name>
    <dbReference type="NCBI Taxonomy" id="1795305"/>
    <lineage>
        <taxon>Bacteria</taxon>
        <taxon>Pseudomonadati</taxon>
        <taxon>Pseudomonadota</taxon>
        <taxon>Alphaproteobacteria</taxon>
        <taxon>Rhodobacterales</taxon>
        <taxon>Paracoccaceae</taxon>
        <taxon>Marimonas</taxon>
    </lineage>
</organism>
<feature type="transmembrane region" description="Helical" evidence="1">
    <location>
        <begin position="150"/>
        <end position="166"/>
    </location>
</feature>
<dbReference type="SUPFAM" id="SSF103501">
    <property type="entry name" value="Respiratory nitrate reductase 1 gamma chain"/>
    <property type="match status" value="1"/>
</dbReference>
<evidence type="ECO:0008006" key="4">
    <source>
        <dbReference type="Google" id="ProtNLM"/>
    </source>
</evidence>
<protein>
    <recommendedName>
        <fullName evidence="4">Nitrate reductase gamma subunit</fullName>
    </recommendedName>
</protein>
<proteinExistence type="predicted"/>
<dbReference type="InterPro" id="IPR036197">
    <property type="entry name" value="NarG-like_sf"/>
</dbReference>
<evidence type="ECO:0000256" key="1">
    <source>
        <dbReference type="SAM" id="Phobius"/>
    </source>
</evidence>
<dbReference type="RefSeq" id="WP_306737479.1">
    <property type="nucleotide sequence ID" value="NZ_JANHAX010000007.1"/>
</dbReference>
<keyword evidence="1" id="KW-1133">Transmembrane helix</keyword>
<accession>A0AAE4B5M3</accession>
<reference evidence="2" key="1">
    <citation type="submission" date="2022-07" db="EMBL/GenBank/DDBJ databases">
        <authorList>
            <person name="Otstavnykh N."/>
            <person name="Isaeva M."/>
            <person name="Bystritskaya E."/>
        </authorList>
    </citation>
    <scope>NUCLEOTIDE SEQUENCE</scope>
    <source>
        <strain evidence="2">KCTC 52189</strain>
    </source>
</reference>
<dbReference type="EMBL" id="JANHAX010000007">
    <property type="protein sequence ID" value="MDQ2092178.1"/>
    <property type="molecule type" value="Genomic_DNA"/>
</dbReference>
<feature type="transmembrane region" description="Helical" evidence="1">
    <location>
        <begin position="110"/>
        <end position="129"/>
    </location>
</feature>
<feature type="transmembrane region" description="Helical" evidence="1">
    <location>
        <begin position="69"/>
        <end position="90"/>
    </location>
</feature>
<dbReference type="Gene3D" id="1.20.950.20">
    <property type="entry name" value="Transmembrane di-heme cytochromes, Chain C"/>
    <property type="match status" value="1"/>
</dbReference>
<dbReference type="Proteomes" id="UP001226762">
    <property type="component" value="Unassembled WGS sequence"/>
</dbReference>
<keyword evidence="1" id="KW-0812">Transmembrane</keyword>